<keyword evidence="8" id="KW-1185">Reference proteome</keyword>
<evidence type="ECO:0000256" key="5">
    <source>
        <dbReference type="ARBA" id="ARBA00034808"/>
    </source>
</evidence>
<dbReference type="Proteomes" id="UP000076798">
    <property type="component" value="Unassembled WGS sequence"/>
</dbReference>
<dbReference type="GO" id="GO:0005694">
    <property type="term" value="C:chromosome"/>
    <property type="evidence" value="ECO:0007669"/>
    <property type="project" value="TreeGrafter"/>
</dbReference>
<evidence type="ECO:0000256" key="4">
    <source>
        <dbReference type="ARBA" id="ARBA00034617"/>
    </source>
</evidence>
<dbReference type="GO" id="GO:0005737">
    <property type="term" value="C:cytoplasm"/>
    <property type="evidence" value="ECO:0007669"/>
    <property type="project" value="TreeGrafter"/>
</dbReference>
<feature type="domain" description="Helicase C-terminal" evidence="6">
    <location>
        <begin position="1"/>
        <end position="85"/>
    </location>
</feature>
<dbReference type="GO" id="GO:0000724">
    <property type="term" value="P:double-strand break repair via homologous recombination"/>
    <property type="evidence" value="ECO:0007669"/>
    <property type="project" value="TreeGrafter"/>
</dbReference>
<sequence length="147" mass="16591">IVGTPALGSGVDYPEVRFVNHFGAALTLMGQAQEMGRAGRDHKKSFAQTFWWTLPWDDTENSLARAENAIHAGRREWREALANPPGCWREPFGLFFDGIARNCYSIPKAHPCNLCLDRRVSFFLSQISDGYIRAHCDAEQFTPPLYS</sequence>
<keyword evidence="2" id="KW-0238">DNA-binding</keyword>
<feature type="non-terminal residue" evidence="7">
    <location>
        <position position="1"/>
    </location>
</feature>
<dbReference type="EMBL" id="KV428311">
    <property type="protein sequence ID" value="KZT32622.1"/>
    <property type="molecule type" value="Genomic_DNA"/>
</dbReference>
<dbReference type="AlphaFoldDB" id="A0A165XWD1"/>
<evidence type="ECO:0000259" key="6">
    <source>
        <dbReference type="PROSITE" id="PS51194"/>
    </source>
</evidence>
<dbReference type="PANTHER" id="PTHR13710">
    <property type="entry name" value="DNA HELICASE RECQ FAMILY MEMBER"/>
    <property type="match status" value="1"/>
</dbReference>
<dbReference type="STRING" id="1314776.A0A165XWD1"/>
<dbReference type="PROSITE" id="PS51194">
    <property type="entry name" value="HELICASE_CTER"/>
    <property type="match status" value="1"/>
</dbReference>
<dbReference type="GO" id="GO:0043138">
    <property type="term" value="F:3'-5' DNA helicase activity"/>
    <property type="evidence" value="ECO:0007669"/>
    <property type="project" value="UniProtKB-EC"/>
</dbReference>
<organism evidence="7 8">
    <name type="scientific">Sistotremastrum suecicum HHB10207 ss-3</name>
    <dbReference type="NCBI Taxonomy" id="1314776"/>
    <lineage>
        <taxon>Eukaryota</taxon>
        <taxon>Fungi</taxon>
        <taxon>Dikarya</taxon>
        <taxon>Basidiomycota</taxon>
        <taxon>Agaricomycotina</taxon>
        <taxon>Agaricomycetes</taxon>
        <taxon>Sistotremastrales</taxon>
        <taxon>Sistotremastraceae</taxon>
        <taxon>Sistotremastrum</taxon>
    </lineage>
</organism>
<proteinExistence type="inferred from homology"/>
<keyword evidence="3" id="KW-0413">Isomerase</keyword>
<evidence type="ECO:0000256" key="3">
    <source>
        <dbReference type="ARBA" id="ARBA00023235"/>
    </source>
</evidence>
<evidence type="ECO:0000256" key="2">
    <source>
        <dbReference type="ARBA" id="ARBA00023125"/>
    </source>
</evidence>
<reference evidence="7 8" key="1">
    <citation type="journal article" date="2016" name="Mol. Biol. Evol.">
        <title>Comparative Genomics of Early-Diverging Mushroom-Forming Fungi Provides Insights into the Origins of Lignocellulose Decay Capabilities.</title>
        <authorList>
            <person name="Nagy L.G."/>
            <person name="Riley R."/>
            <person name="Tritt A."/>
            <person name="Adam C."/>
            <person name="Daum C."/>
            <person name="Floudas D."/>
            <person name="Sun H."/>
            <person name="Yadav J.S."/>
            <person name="Pangilinan J."/>
            <person name="Larsson K.H."/>
            <person name="Matsuura K."/>
            <person name="Barry K."/>
            <person name="Labutti K."/>
            <person name="Kuo R."/>
            <person name="Ohm R.A."/>
            <person name="Bhattacharya S.S."/>
            <person name="Shirouzu T."/>
            <person name="Yoshinaga Y."/>
            <person name="Martin F.M."/>
            <person name="Grigoriev I.V."/>
            <person name="Hibbett D.S."/>
        </authorList>
    </citation>
    <scope>NUCLEOTIDE SEQUENCE [LARGE SCALE GENOMIC DNA]</scope>
    <source>
        <strain evidence="7 8">HHB10207 ss-3</strain>
    </source>
</reference>
<gene>
    <name evidence="7" type="ORF">SISSUDRAFT_993919</name>
</gene>
<dbReference type="SUPFAM" id="SSF52540">
    <property type="entry name" value="P-loop containing nucleoside triphosphate hydrolases"/>
    <property type="match status" value="1"/>
</dbReference>
<dbReference type="EC" id="5.6.2.4" evidence="5"/>
<dbReference type="OrthoDB" id="2507344at2759"/>
<evidence type="ECO:0000313" key="8">
    <source>
        <dbReference type="Proteomes" id="UP000076798"/>
    </source>
</evidence>
<dbReference type="GO" id="GO:0009378">
    <property type="term" value="F:four-way junction helicase activity"/>
    <property type="evidence" value="ECO:0007669"/>
    <property type="project" value="TreeGrafter"/>
</dbReference>
<evidence type="ECO:0000313" key="7">
    <source>
        <dbReference type="EMBL" id="KZT32622.1"/>
    </source>
</evidence>
<dbReference type="Gene3D" id="3.40.50.300">
    <property type="entry name" value="P-loop containing nucleotide triphosphate hydrolases"/>
    <property type="match status" value="1"/>
</dbReference>
<dbReference type="InterPro" id="IPR001650">
    <property type="entry name" value="Helicase_C-like"/>
</dbReference>
<comment type="similarity">
    <text evidence="1">Belongs to the helicase family. RecQ subfamily.</text>
</comment>
<comment type="catalytic activity">
    <reaction evidence="4">
        <text>Couples ATP hydrolysis with the unwinding of duplex DNA by translocating in the 3'-5' direction.</text>
        <dbReference type="EC" id="5.6.2.4"/>
    </reaction>
</comment>
<protein>
    <recommendedName>
        <fullName evidence="5">DNA 3'-5' helicase</fullName>
        <ecNumber evidence="5">5.6.2.4</ecNumber>
    </recommendedName>
</protein>
<dbReference type="GO" id="GO:0003677">
    <property type="term" value="F:DNA binding"/>
    <property type="evidence" value="ECO:0007669"/>
    <property type="project" value="UniProtKB-KW"/>
</dbReference>
<evidence type="ECO:0000256" key="1">
    <source>
        <dbReference type="ARBA" id="ARBA00005446"/>
    </source>
</evidence>
<name>A0A165XWD1_9AGAM</name>
<dbReference type="PANTHER" id="PTHR13710:SF105">
    <property type="entry name" value="ATP-DEPENDENT DNA HELICASE Q1"/>
    <property type="match status" value="1"/>
</dbReference>
<accession>A0A165XWD1</accession>
<dbReference type="InterPro" id="IPR027417">
    <property type="entry name" value="P-loop_NTPase"/>
</dbReference>